<reference evidence="2" key="5">
    <citation type="submission" date="2015-06" db="UniProtKB">
        <authorList>
            <consortium name="EnsemblFungi"/>
        </authorList>
    </citation>
    <scope>IDENTIFICATION</scope>
    <source>
        <strain evidence="2">ATCC 64411</strain>
    </source>
</reference>
<dbReference type="OrthoDB" id="2549237at2759"/>
<dbReference type="VEuPathDB" id="FungiDB:MAPG_11702"/>
<gene>
    <name evidence="1" type="ORF">MAPG_11702</name>
</gene>
<protein>
    <submittedName>
        <fullName evidence="1 2">Uncharacterized protein</fullName>
    </submittedName>
</protein>
<organism evidence="2 3">
    <name type="scientific">Magnaporthiopsis poae (strain ATCC 64411 / 73-15)</name>
    <name type="common">Kentucky bluegrass fungus</name>
    <name type="synonym">Magnaporthe poae</name>
    <dbReference type="NCBI Taxonomy" id="644358"/>
    <lineage>
        <taxon>Eukaryota</taxon>
        <taxon>Fungi</taxon>
        <taxon>Dikarya</taxon>
        <taxon>Ascomycota</taxon>
        <taxon>Pezizomycotina</taxon>
        <taxon>Sordariomycetes</taxon>
        <taxon>Sordariomycetidae</taxon>
        <taxon>Magnaporthales</taxon>
        <taxon>Magnaporthaceae</taxon>
        <taxon>Magnaporthiopsis</taxon>
    </lineage>
</organism>
<dbReference type="EMBL" id="GL876987">
    <property type="protein sequence ID" value="KLU92761.1"/>
    <property type="molecule type" value="Genomic_DNA"/>
</dbReference>
<evidence type="ECO:0000313" key="2">
    <source>
        <dbReference type="EnsemblFungi" id="MAPG_11702T0"/>
    </source>
</evidence>
<reference evidence="2" key="4">
    <citation type="journal article" date="2015" name="G3 (Bethesda)">
        <title>Genome sequences of three phytopathogenic species of the Magnaporthaceae family of fungi.</title>
        <authorList>
            <person name="Okagaki L.H."/>
            <person name="Nunes C.C."/>
            <person name="Sailsbery J."/>
            <person name="Clay B."/>
            <person name="Brown D."/>
            <person name="John T."/>
            <person name="Oh Y."/>
            <person name="Young N."/>
            <person name="Fitzgerald M."/>
            <person name="Haas B.J."/>
            <person name="Zeng Q."/>
            <person name="Young S."/>
            <person name="Adiconis X."/>
            <person name="Fan L."/>
            <person name="Levin J.Z."/>
            <person name="Mitchell T.K."/>
            <person name="Okubara P.A."/>
            <person name="Farman M.L."/>
            <person name="Kohn L.M."/>
            <person name="Birren B."/>
            <person name="Ma L.-J."/>
            <person name="Dean R.A."/>
        </authorList>
    </citation>
    <scope>NUCLEOTIDE SEQUENCE</scope>
    <source>
        <strain evidence="2">ATCC 64411 / 73-15</strain>
    </source>
</reference>
<name>A0A0C4EFZ0_MAGP6</name>
<accession>A0A0C4EFZ0</accession>
<reference evidence="3" key="2">
    <citation type="submission" date="2010-05" db="EMBL/GenBank/DDBJ databases">
        <title>The genome sequence of Magnaporthe poae strain ATCC 64411.</title>
        <authorList>
            <person name="Ma L.-J."/>
            <person name="Dead R."/>
            <person name="Young S."/>
            <person name="Zeng Q."/>
            <person name="Koehrsen M."/>
            <person name="Alvarado L."/>
            <person name="Berlin A."/>
            <person name="Chapman S.B."/>
            <person name="Chen Z."/>
            <person name="Freedman E."/>
            <person name="Gellesch M."/>
            <person name="Goldberg J."/>
            <person name="Griggs A."/>
            <person name="Gujja S."/>
            <person name="Heilman E.R."/>
            <person name="Heiman D."/>
            <person name="Hepburn T."/>
            <person name="Howarth C."/>
            <person name="Jen D."/>
            <person name="Larson L."/>
            <person name="Mehta T."/>
            <person name="Neiman D."/>
            <person name="Pearson M."/>
            <person name="Roberts A."/>
            <person name="Saif S."/>
            <person name="Shea T."/>
            <person name="Shenoy N."/>
            <person name="Sisk P."/>
            <person name="Stolte C."/>
            <person name="Sykes S."/>
            <person name="Walk T."/>
            <person name="White J."/>
            <person name="Yandava C."/>
            <person name="Haas B."/>
            <person name="Nusbaum C."/>
            <person name="Birren B."/>
        </authorList>
    </citation>
    <scope>NUCLEOTIDE SEQUENCE [LARGE SCALE GENOMIC DNA]</scope>
    <source>
        <strain evidence="3">ATCC 64411 / 73-15</strain>
    </source>
</reference>
<reference evidence="1" key="1">
    <citation type="submission" date="2010-05" db="EMBL/GenBank/DDBJ databases">
        <title>The Genome Sequence of Magnaporthe poae strain ATCC 64411.</title>
        <authorList>
            <consortium name="The Broad Institute Genome Sequencing Platform"/>
            <consortium name="Broad Institute Genome Sequencing Center for Infectious Disease"/>
            <person name="Ma L.-J."/>
            <person name="Dead R."/>
            <person name="Young S."/>
            <person name="Zeng Q."/>
            <person name="Koehrsen M."/>
            <person name="Alvarado L."/>
            <person name="Berlin A."/>
            <person name="Chapman S.B."/>
            <person name="Chen Z."/>
            <person name="Freedman E."/>
            <person name="Gellesch M."/>
            <person name="Goldberg J."/>
            <person name="Griggs A."/>
            <person name="Gujja S."/>
            <person name="Heilman E.R."/>
            <person name="Heiman D."/>
            <person name="Hepburn T."/>
            <person name="Howarth C."/>
            <person name="Jen D."/>
            <person name="Larson L."/>
            <person name="Mehta T."/>
            <person name="Neiman D."/>
            <person name="Pearson M."/>
            <person name="Roberts A."/>
            <person name="Saif S."/>
            <person name="Shea T."/>
            <person name="Shenoy N."/>
            <person name="Sisk P."/>
            <person name="Stolte C."/>
            <person name="Sykes S."/>
            <person name="Walk T."/>
            <person name="White J."/>
            <person name="Yandava C."/>
            <person name="Haas B."/>
            <person name="Nusbaum C."/>
            <person name="Birren B."/>
        </authorList>
    </citation>
    <scope>NUCLEOTIDE SEQUENCE</scope>
    <source>
        <strain evidence="1">ATCC 64411</strain>
    </source>
</reference>
<dbReference type="AlphaFoldDB" id="A0A0C4EFZ0"/>
<reference evidence="1" key="3">
    <citation type="submission" date="2011-03" db="EMBL/GenBank/DDBJ databases">
        <title>Annotation of Magnaporthe poae ATCC 64411.</title>
        <authorList>
            <person name="Ma L.-J."/>
            <person name="Dead R."/>
            <person name="Young S.K."/>
            <person name="Zeng Q."/>
            <person name="Gargeya S."/>
            <person name="Fitzgerald M."/>
            <person name="Haas B."/>
            <person name="Abouelleil A."/>
            <person name="Alvarado L."/>
            <person name="Arachchi H.M."/>
            <person name="Berlin A."/>
            <person name="Brown A."/>
            <person name="Chapman S.B."/>
            <person name="Chen Z."/>
            <person name="Dunbar C."/>
            <person name="Freedman E."/>
            <person name="Gearin G."/>
            <person name="Gellesch M."/>
            <person name="Goldberg J."/>
            <person name="Griggs A."/>
            <person name="Gujja S."/>
            <person name="Heiman D."/>
            <person name="Howarth C."/>
            <person name="Larson L."/>
            <person name="Lui A."/>
            <person name="MacDonald P.J.P."/>
            <person name="Mehta T."/>
            <person name="Montmayeur A."/>
            <person name="Murphy C."/>
            <person name="Neiman D."/>
            <person name="Pearson M."/>
            <person name="Priest M."/>
            <person name="Roberts A."/>
            <person name="Saif S."/>
            <person name="Shea T."/>
            <person name="Shenoy N."/>
            <person name="Sisk P."/>
            <person name="Stolte C."/>
            <person name="Sykes S."/>
            <person name="Yandava C."/>
            <person name="Wortman J."/>
            <person name="Nusbaum C."/>
            <person name="Birren B."/>
        </authorList>
    </citation>
    <scope>NUCLEOTIDE SEQUENCE</scope>
    <source>
        <strain evidence="1">ATCC 64411</strain>
    </source>
</reference>
<keyword evidence="3" id="KW-1185">Reference proteome</keyword>
<evidence type="ECO:0000313" key="3">
    <source>
        <dbReference type="Proteomes" id="UP000011715"/>
    </source>
</evidence>
<dbReference type="EMBL" id="ADBL01002903">
    <property type="status" value="NOT_ANNOTATED_CDS"/>
    <property type="molecule type" value="Genomic_DNA"/>
</dbReference>
<proteinExistence type="predicted"/>
<dbReference type="EnsemblFungi" id="MAPG_11702T0">
    <property type="protein sequence ID" value="MAPG_11702T0"/>
    <property type="gene ID" value="MAPG_11702"/>
</dbReference>
<sequence length="198" mass="21764">MEALVASHNVTLDQDGQLSVSPADTQGLLRTFNTFLYPYFGMVPEAVMEKYTASLAIIPVTDMATSDRDLRNPNAGKRQPRHSAGIKTRDLTQPLGEVGVTQLQDLLVELAKAQIRAGERNGLYRLVDSLSDQRSRGHDHYLALRSNCIPLVELIEGNMAAPGHRVPYHENIDDLRSATSKRGVSKMPSDCIRIGGLV</sequence>
<dbReference type="Proteomes" id="UP000011715">
    <property type="component" value="Unassembled WGS sequence"/>
</dbReference>
<evidence type="ECO:0000313" key="1">
    <source>
        <dbReference type="EMBL" id="KLU92761.1"/>
    </source>
</evidence>